<keyword evidence="2" id="KW-1185">Reference proteome</keyword>
<protein>
    <submittedName>
        <fullName evidence="1">Zinc finger CCCH domain-containing protein 31-like</fullName>
    </submittedName>
</protein>
<name>A0A392Q8A9_9FABA</name>
<feature type="non-terminal residue" evidence="1">
    <location>
        <position position="1"/>
    </location>
</feature>
<organism evidence="1 2">
    <name type="scientific">Trifolium medium</name>
    <dbReference type="NCBI Taxonomy" id="97028"/>
    <lineage>
        <taxon>Eukaryota</taxon>
        <taxon>Viridiplantae</taxon>
        <taxon>Streptophyta</taxon>
        <taxon>Embryophyta</taxon>
        <taxon>Tracheophyta</taxon>
        <taxon>Spermatophyta</taxon>
        <taxon>Magnoliopsida</taxon>
        <taxon>eudicotyledons</taxon>
        <taxon>Gunneridae</taxon>
        <taxon>Pentapetalae</taxon>
        <taxon>rosids</taxon>
        <taxon>fabids</taxon>
        <taxon>Fabales</taxon>
        <taxon>Fabaceae</taxon>
        <taxon>Papilionoideae</taxon>
        <taxon>50 kb inversion clade</taxon>
        <taxon>NPAAA clade</taxon>
        <taxon>Hologalegina</taxon>
        <taxon>IRL clade</taxon>
        <taxon>Trifolieae</taxon>
        <taxon>Trifolium</taxon>
    </lineage>
</organism>
<dbReference type="Proteomes" id="UP000265520">
    <property type="component" value="Unassembled WGS sequence"/>
</dbReference>
<sequence length="113" mass="13099">VAELLGISSEIMHSKYSSCLNPSMSNAYIKSELHMLIHKLVLHIHENEPDIEKSILVFLPTYYSLEQQWRLLKPLESTFRVHILHGSIDTEQALMTMKISKSHRKVCVSYFSK</sequence>
<evidence type="ECO:0000313" key="2">
    <source>
        <dbReference type="Proteomes" id="UP000265520"/>
    </source>
</evidence>
<dbReference type="Gene3D" id="3.40.50.300">
    <property type="entry name" value="P-loop containing nucleotide triphosphate hydrolases"/>
    <property type="match status" value="1"/>
</dbReference>
<comment type="caution">
    <text evidence="1">The sequence shown here is derived from an EMBL/GenBank/DDBJ whole genome shotgun (WGS) entry which is preliminary data.</text>
</comment>
<proteinExistence type="predicted"/>
<reference evidence="1 2" key="1">
    <citation type="journal article" date="2018" name="Front. Plant Sci.">
        <title>Red Clover (Trifolium pratense) and Zigzag Clover (T. medium) - A Picture of Genomic Similarities and Differences.</title>
        <authorList>
            <person name="Dluhosova J."/>
            <person name="Istvanek J."/>
            <person name="Nedelnik J."/>
            <person name="Repkova J."/>
        </authorList>
    </citation>
    <scope>NUCLEOTIDE SEQUENCE [LARGE SCALE GENOMIC DNA]</scope>
    <source>
        <strain evidence="2">cv. 10/8</strain>
        <tissue evidence="1">Leaf</tissue>
    </source>
</reference>
<dbReference type="SUPFAM" id="SSF52540">
    <property type="entry name" value="P-loop containing nucleoside triphosphate hydrolases"/>
    <property type="match status" value="1"/>
</dbReference>
<accession>A0A392Q8A9</accession>
<dbReference type="EMBL" id="LXQA010118016">
    <property type="protein sequence ID" value="MCI20079.1"/>
    <property type="molecule type" value="Genomic_DNA"/>
</dbReference>
<dbReference type="AlphaFoldDB" id="A0A392Q8A9"/>
<dbReference type="InterPro" id="IPR027417">
    <property type="entry name" value="P-loop_NTPase"/>
</dbReference>
<evidence type="ECO:0000313" key="1">
    <source>
        <dbReference type="EMBL" id="MCI20079.1"/>
    </source>
</evidence>